<feature type="transmembrane region" description="Helical" evidence="6">
    <location>
        <begin position="159"/>
        <end position="177"/>
    </location>
</feature>
<evidence type="ECO:0000256" key="4">
    <source>
        <dbReference type="ARBA" id="ARBA00022989"/>
    </source>
</evidence>
<feature type="transmembrane region" description="Helical" evidence="6">
    <location>
        <begin position="291"/>
        <end position="312"/>
    </location>
</feature>
<feature type="transmembrane region" description="Helical" evidence="6">
    <location>
        <begin position="92"/>
        <end position="113"/>
    </location>
</feature>
<name>A0ABN2N2B7_9PSEU</name>
<dbReference type="PANTHER" id="PTHR30482:SF10">
    <property type="entry name" value="HIGH-AFFINITY BRANCHED-CHAIN AMINO ACID TRANSPORT PROTEIN BRAE"/>
    <property type="match status" value="1"/>
</dbReference>
<evidence type="ECO:0000256" key="2">
    <source>
        <dbReference type="ARBA" id="ARBA00022475"/>
    </source>
</evidence>
<keyword evidence="3 6" id="KW-0812">Transmembrane</keyword>
<protein>
    <submittedName>
        <fullName evidence="7">Branched-chain amino acid ABC transporter permease</fullName>
    </submittedName>
</protein>
<evidence type="ECO:0000256" key="3">
    <source>
        <dbReference type="ARBA" id="ARBA00022692"/>
    </source>
</evidence>
<evidence type="ECO:0000256" key="6">
    <source>
        <dbReference type="SAM" id="Phobius"/>
    </source>
</evidence>
<dbReference type="InterPro" id="IPR043428">
    <property type="entry name" value="LivM-like"/>
</dbReference>
<dbReference type="EMBL" id="BAAAQK010000006">
    <property type="protein sequence ID" value="GAA1847904.1"/>
    <property type="molecule type" value="Genomic_DNA"/>
</dbReference>
<evidence type="ECO:0000313" key="7">
    <source>
        <dbReference type="EMBL" id="GAA1847904.1"/>
    </source>
</evidence>
<feature type="transmembrane region" description="Helical" evidence="6">
    <location>
        <begin position="38"/>
        <end position="57"/>
    </location>
</feature>
<dbReference type="Proteomes" id="UP001500449">
    <property type="component" value="Unassembled WGS sequence"/>
</dbReference>
<dbReference type="PANTHER" id="PTHR30482">
    <property type="entry name" value="HIGH-AFFINITY BRANCHED-CHAIN AMINO ACID TRANSPORT SYSTEM PERMEASE"/>
    <property type="match status" value="1"/>
</dbReference>
<feature type="transmembrane region" description="Helical" evidence="6">
    <location>
        <begin position="69"/>
        <end position="86"/>
    </location>
</feature>
<dbReference type="RefSeq" id="WP_344416703.1">
    <property type="nucleotide sequence ID" value="NZ_BAAAQK010000006.1"/>
</dbReference>
<evidence type="ECO:0000256" key="1">
    <source>
        <dbReference type="ARBA" id="ARBA00004651"/>
    </source>
</evidence>
<keyword evidence="8" id="KW-1185">Reference proteome</keyword>
<comment type="subcellular location">
    <subcellularLocation>
        <location evidence="1">Cell membrane</location>
        <topology evidence="1">Multi-pass membrane protein</topology>
    </subcellularLocation>
</comment>
<evidence type="ECO:0000256" key="5">
    <source>
        <dbReference type="ARBA" id="ARBA00023136"/>
    </source>
</evidence>
<dbReference type="Pfam" id="PF02653">
    <property type="entry name" value="BPD_transp_2"/>
    <property type="match status" value="1"/>
</dbReference>
<gene>
    <name evidence="7" type="ORF">GCM10009836_29490</name>
</gene>
<organism evidence="7 8">
    <name type="scientific">Pseudonocardia ailaonensis</name>
    <dbReference type="NCBI Taxonomy" id="367279"/>
    <lineage>
        <taxon>Bacteria</taxon>
        <taxon>Bacillati</taxon>
        <taxon>Actinomycetota</taxon>
        <taxon>Actinomycetes</taxon>
        <taxon>Pseudonocardiales</taxon>
        <taxon>Pseudonocardiaceae</taxon>
        <taxon>Pseudonocardia</taxon>
    </lineage>
</organism>
<sequence>MSGAPVGRFHSVRGLAVGCALLVVVTVVLALGDDSYGITFWRTILMTVTLAVTWNLIGGLAGQHSFAHPIMFGVGAYVGTAVLGAAPAMPLWIVVILGALAATAVSVLLTPAFRARGPYFAILTIAASEGLRVAGNAFFPGGSAGQYVPITASPSDSGLLVYAIVITLVAIVLHHVVDESPIGSGLRMLAIDESAAAAVGVPTTRLKVTAFVLGAPCVGAFGVVYMAGATFVDPNTVFNLNYAVLAVLTTLLGGVGLLWGAVFGAVVWQLVTKQLSDSIQNPGIATMVNGAALLVVILVLPGGIVGTALATLPARWRDRFPVPRPRWTRKAGARGEAVPAT</sequence>
<dbReference type="InterPro" id="IPR001851">
    <property type="entry name" value="ABC_transp_permease"/>
</dbReference>
<keyword evidence="4 6" id="KW-1133">Transmembrane helix</keyword>
<keyword evidence="2" id="KW-1003">Cell membrane</keyword>
<feature type="transmembrane region" description="Helical" evidence="6">
    <location>
        <begin position="12"/>
        <end position="32"/>
    </location>
</feature>
<accession>A0ABN2N2B7</accession>
<comment type="caution">
    <text evidence="7">The sequence shown here is derived from an EMBL/GenBank/DDBJ whole genome shotgun (WGS) entry which is preliminary data.</text>
</comment>
<proteinExistence type="predicted"/>
<feature type="transmembrane region" description="Helical" evidence="6">
    <location>
        <begin position="210"/>
        <end position="232"/>
    </location>
</feature>
<reference evidence="7 8" key="1">
    <citation type="journal article" date="2019" name="Int. J. Syst. Evol. Microbiol.">
        <title>The Global Catalogue of Microorganisms (GCM) 10K type strain sequencing project: providing services to taxonomists for standard genome sequencing and annotation.</title>
        <authorList>
            <consortium name="The Broad Institute Genomics Platform"/>
            <consortium name="The Broad Institute Genome Sequencing Center for Infectious Disease"/>
            <person name="Wu L."/>
            <person name="Ma J."/>
        </authorList>
    </citation>
    <scope>NUCLEOTIDE SEQUENCE [LARGE SCALE GENOMIC DNA]</scope>
    <source>
        <strain evidence="7 8">JCM 16009</strain>
    </source>
</reference>
<feature type="transmembrane region" description="Helical" evidence="6">
    <location>
        <begin position="244"/>
        <end position="271"/>
    </location>
</feature>
<keyword evidence="5 6" id="KW-0472">Membrane</keyword>
<dbReference type="CDD" id="cd06581">
    <property type="entry name" value="TM_PBP1_LivM_like"/>
    <property type="match status" value="1"/>
</dbReference>
<evidence type="ECO:0000313" key="8">
    <source>
        <dbReference type="Proteomes" id="UP001500449"/>
    </source>
</evidence>